<evidence type="ECO:0000313" key="1">
    <source>
        <dbReference type="EMBL" id="PSS18314.1"/>
    </source>
</evidence>
<protein>
    <submittedName>
        <fullName evidence="1">Uncharacterized protein</fullName>
    </submittedName>
</protein>
<proteinExistence type="predicted"/>
<dbReference type="OrthoDB" id="3562452at2759"/>
<organism evidence="1 2">
    <name type="scientific">Amorphotheca resinae ATCC 22711</name>
    <dbReference type="NCBI Taxonomy" id="857342"/>
    <lineage>
        <taxon>Eukaryota</taxon>
        <taxon>Fungi</taxon>
        <taxon>Dikarya</taxon>
        <taxon>Ascomycota</taxon>
        <taxon>Pezizomycotina</taxon>
        <taxon>Leotiomycetes</taxon>
        <taxon>Helotiales</taxon>
        <taxon>Amorphothecaceae</taxon>
        <taxon>Amorphotheca</taxon>
    </lineage>
</organism>
<dbReference type="RefSeq" id="XP_024720666.1">
    <property type="nucleotide sequence ID" value="XM_024865722.1"/>
</dbReference>
<dbReference type="Proteomes" id="UP000241818">
    <property type="component" value="Unassembled WGS sequence"/>
</dbReference>
<dbReference type="InParanoid" id="A0A2T3B170"/>
<dbReference type="AlphaFoldDB" id="A0A2T3B170"/>
<sequence length="225" mass="23741">MPDPTGSTHLQLSDLDVGDVVRTLKDYGAWTATLDEDFEPVTDAVRRCVHKERERRLKPVLDVLGYTSELFATQTLRIGKRTYVDAGSPGADLVPVRIQSLVGDDGAAGSAATAGEYGGLAGSKTSLGHDEATAGKLVSTGGGEVVAGKENLAGSDQGTAHYSETVLGKRARLSSHQAVPGTVYNESINPLRLAVGQKLHVTRPLIVDPGMEFILIQRRGPVDGP</sequence>
<name>A0A2T3B170_AMORE</name>
<reference evidence="1 2" key="1">
    <citation type="journal article" date="2018" name="New Phytol.">
        <title>Comparative genomics and transcriptomics depict ericoid mycorrhizal fungi as versatile saprotrophs and plant mutualists.</title>
        <authorList>
            <person name="Martino E."/>
            <person name="Morin E."/>
            <person name="Grelet G.A."/>
            <person name="Kuo A."/>
            <person name="Kohler A."/>
            <person name="Daghino S."/>
            <person name="Barry K.W."/>
            <person name="Cichocki N."/>
            <person name="Clum A."/>
            <person name="Dockter R.B."/>
            <person name="Hainaut M."/>
            <person name="Kuo R.C."/>
            <person name="LaButti K."/>
            <person name="Lindahl B.D."/>
            <person name="Lindquist E.A."/>
            <person name="Lipzen A."/>
            <person name="Khouja H.R."/>
            <person name="Magnuson J."/>
            <person name="Murat C."/>
            <person name="Ohm R.A."/>
            <person name="Singer S.W."/>
            <person name="Spatafora J.W."/>
            <person name="Wang M."/>
            <person name="Veneault-Fourrey C."/>
            <person name="Henrissat B."/>
            <person name="Grigoriev I.V."/>
            <person name="Martin F.M."/>
            <person name="Perotto S."/>
        </authorList>
    </citation>
    <scope>NUCLEOTIDE SEQUENCE [LARGE SCALE GENOMIC DNA]</scope>
    <source>
        <strain evidence="1 2">ATCC 22711</strain>
    </source>
</reference>
<dbReference type="EMBL" id="KZ679011">
    <property type="protein sequence ID" value="PSS18314.1"/>
    <property type="molecule type" value="Genomic_DNA"/>
</dbReference>
<keyword evidence="2" id="KW-1185">Reference proteome</keyword>
<evidence type="ECO:0000313" key="2">
    <source>
        <dbReference type="Proteomes" id="UP000241818"/>
    </source>
</evidence>
<gene>
    <name evidence="1" type="ORF">M430DRAFT_27783</name>
</gene>
<accession>A0A2T3B170</accession>
<dbReference type="GeneID" id="36573803"/>